<evidence type="ECO:0000256" key="1">
    <source>
        <dbReference type="SAM" id="Phobius"/>
    </source>
</evidence>
<keyword evidence="1" id="KW-0472">Membrane</keyword>
<feature type="non-terminal residue" evidence="2">
    <location>
        <position position="1"/>
    </location>
</feature>
<proteinExistence type="predicted"/>
<dbReference type="PANTHER" id="PTHR38614:SF1">
    <property type="entry name" value="G_PROTEIN_RECEP_F1_2 DOMAIN-CONTAINING PROTEIN"/>
    <property type="match status" value="1"/>
</dbReference>
<organism evidence="2 3">
    <name type="scientific">Pristionchus fissidentatus</name>
    <dbReference type="NCBI Taxonomy" id="1538716"/>
    <lineage>
        <taxon>Eukaryota</taxon>
        <taxon>Metazoa</taxon>
        <taxon>Ecdysozoa</taxon>
        <taxon>Nematoda</taxon>
        <taxon>Chromadorea</taxon>
        <taxon>Rhabditida</taxon>
        <taxon>Rhabditina</taxon>
        <taxon>Diplogasteromorpha</taxon>
        <taxon>Diplogasteroidea</taxon>
        <taxon>Neodiplogasteridae</taxon>
        <taxon>Pristionchus</taxon>
    </lineage>
</organism>
<keyword evidence="1" id="KW-1133">Transmembrane helix</keyword>
<sequence>LQYTVVLLTFGGYVLMFPTMLFNLVVSGILTHYAGISTVNLCESIFTKAYSRSFFLTSVWACSLAKQATVMIMNCNFCIGFIISLMRYALLLHYSILIIYFQFFYLCYIIFFGVLTENDCCERILEVPEVETPIYIYAYLMVILIAAVLINFRTLHFLLKMKRMGIKEGSVSNERANKDQFQLTLGFLLQSFSPLLTFGPFIVFIV</sequence>
<dbReference type="InterPro" id="IPR010601">
    <property type="entry name" value="DUF1182"/>
</dbReference>
<keyword evidence="3" id="KW-1185">Reference proteome</keyword>
<feature type="transmembrane region" description="Helical" evidence="1">
    <location>
        <begin position="91"/>
        <end position="114"/>
    </location>
</feature>
<evidence type="ECO:0000313" key="3">
    <source>
        <dbReference type="Proteomes" id="UP001432322"/>
    </source>
</evidence>
<evidence type="ECO:0000313" key="2">
    <source>
        <dbReference type="EMBL" id="GMT35705.1"/>
    </source>
</evidence>
<dbReference type="PANTHER" id="PTHR38614">
    <property type="entry name" value="PROTEIN CBG09954"/>
    <property type="match status" value="1"/>
</dbReference>
<dbReference type="EMBL" id="BTSY01000007">
    <property type="protein sequence ID" value="GMT35705.1"/>
    <property type="molecule type" value="Genomic_DNA"/>
</dbReference>
<feature type="non-terminal residue" evidence="2">
    <location>
        <position position="206"/>
    </location>
</feature>
<keyword evidence="1" id="KW-0812">Transmembrane</keyword>
<feature type="transmembrane region" description="Helical" evidence="1">
    <location>
        <begin position="12"/>
        <end position="34"/>
    </location>
</feature>
<feature type="transmembrane region" description="Helical" evidence="1">
    <location>
        <begin position="134"/>
        <end position="159"/>
    </location>
</feature>
<name>A0AAV5WW05_9BILA</name>
<dbReference type="AlphaFoldDB" id="A0AAV5WW05"/>
<reference evidence="2" key="1">
    <citation type="submission" date="2023-10" db="EMBL/GenBank/DDBJ databases">
        <title>Genome assembly of Pristionchus species.</title>
        <authorList>
            <person name="Yoshida K."/>
            <person name="Sommer R.J."/>
        </authorList>
    </citation>
    <scope>NUCLEOTIDE SEQUENCE</scope>
    <source>
        <strain evidence="2">RS5133</strain>
    </source>
</reference>
<dbReference type="Proteomes" id="UP001432322">
    <property type="component" value="Unassembled WGS sequence"/>
</dbReference>
<protein>
    <recommendedName>
        <fullName evidence="4">G protein-coupled receptor</fullName>
    </recommendedName>
</protein>
<accession>A0AAV5WW05</accession>
<feature type="transmembrane region" description="Helical" evidence="1">
    <location>
        <begin position="180"/>
        <end position="205"/>
    </location>
</feature>
<comment type="caution">
    <text evidence="2">The sequence shown here is derived from an EMBL/GenBank/DDBJ whole genome shotgun (WGS) entry which is preliminary data.</text>
</comment>
<gene>
    <name evidence="2" type="ORF">PFISCL1PPCAC_27002</name>
</gene>
<evidence type="ECO:0008006" key="4">
    <source>
        <dbReference type="Google" id="ProtNLM"/>
    </source>
</evidence>